<sequence>MENPGEGEEVGDHEFLNDATLIGTECPEFEAMLEQEATFLTGKVYPDKPHKSTQAGQWKPVKMKFIQHIIGFEATSNSPAYGLSRHPVGKTKDGLSFVMGSSIGGQRKAKAMDTMYAIGLDIDSGATLETVRAKILKMGVACFLYTSWNHGKSGVTLKRDDVLKKLEIDGDPTLEQVHDYLRHHGKNRFEEGFIKRVTIAKQKVQEEDGVKIVLDTPPIDKLRLIFPLAEPVKIIELSERHDDALAIWEDKITGLAQKELGIHFDTSCTDPSRLFYTARHDQKSKDWVCEIVQGKPLVFDEIRSMRKSLYTRNRDLNPFVEADDFSQGGQVPNIFLPSGRSLNDWHSKYGKSRFQIADMLQTGCPERIRVSGGEASGSVHTECPFEHLHTKEGGTATMATNALDSQSGYWTWFCHHDACQDRHKLEFLGEAIKEGWFPEEVLFSDDYLLPAEEEVVEDDPEDYKPSEDPETPPEPKTPLELAQKITAESSDEDVQKLFKRLIRRKVGEMDKENVITDIAKRTPLGKKTLNKWWREIVKVHKEKQAEKDLDPDALMRVGDLMDVNNDLPVLVQHAKAGIIAANTSEAQFFHFIDAPAFVRPDASGRQKIHAITTQRAMRAKMDDMARFGKRTAGEDSSLRHVLTPADVADKVLFDDLSFLPPLTSVTSTPFFAADGTLIDRDGYHFASATMLRLPSGFEMPSVAEKPTEEDVLEAKRLLVEEAYGDFPVSGVSRNDLVAEARGEEAMTEVEAAGLSHLIAATLLPFCRNMIDGPTPGHLLNKPAPGTGASLLTDTLSIVATGTPSPAQTFPANREEVGKTITATLMAGNPIVYFDNISHELDTGELASAMTAPTYSARILGESAMVETEVRCMWLLTGNKVKMSGELARRCILIPLDAKTSEPDKRTGWRHKDIRGWVKARRGQFVWACLTLIQNWIAKGKKPCDTELASYDRWSEVMGGILREAGLRGFLANNDLLREAVKSGLQEGVRDLLDLLASLPDGSVIRLGGWAKPRCYKDEERIVVSLMHLLNRDPDFNAKLPKALHAEASAEKIIVAGWGYNLQAEEYKTANKIGVEWRALADQPQEGFCAEAEAVVPLRFEAKKDERGKDYWLLRRE</sequence>
<dbReference type="Proteomes" id="UP000187059">
    <property type="component" value="Chromosome"/>
</dbReference>
<evidence type="ECO:0000313" key="2">
    <source>
        <dbReference type="EMBL" id="APZ51260.1"/>
    </source>
</evidence>
<name>A0A1P8UPD6_9RHOB</name>
<dbReference type="KEGG" id="paby:Ga0080574_TMP926"/>
<feature type="region of interest" description="Disordered" evidence="1">
    <location>
        <begin position="455"/>
        <end position="477"/>
    </location>
</feature>
<evidence type="ECO:0000313" key="3">
    <source>
        <dbReference type="Proteomes" id="UP000187059"/>
    </source>
</evidence>
<reference evidence="2 3" key="1">
    <citation type="submission" date="2016-04" db="EMBL/GenBank/DDBJ databases">
        <title>Deep-sea bacteria in the southern Pacific.</title>
        <authorList>
            <person name="Tang K."/>
        </authorList>
    </citation>
    <scope>NUCLEOTIDE SEQUENCE [LARGE SCALE GENOMIC DNA]</scope>
    <source>
        <strain evidence="2 3">JLT2014</strain>
    </source>
</reference>
<protein>
    <submittedName>
        <fullName evidence="2">Uncharacterized protein</fullName>
    </submittedName>
</protein>
<evidence type="ECO:0000256" key="1">
    <source>
        <dbReference type="SAM" id="MobiDB-lite"/>
    </source>
</evidence>
<dbReference type="EMBL" id="CP015093">
    <property type="protein sequence ID" value="APZ51260.1"/>
    <property type="molecule type" value="Genomic_DNA"/>
</dbReference>
<organism evidence="2 3">
    <name type="scientific">Salipiger abyssi</name>
    <dbReference type="NCBI Taxonomy" id="1250539"/>
    <lineage>
        <taxon>Bacteria</taxon>
        <taxon>Pseudomonadati</taxon>
        <taxon>Pseudomonadota</taxon>
        <taxon>Alphaproteobacteria</taxon>
        <taxon>Rhodobacterales</taxon>
        <taxon>Roseobacteraceae</taxon>
        <taxon>Salipiger</taxon>
    </lineage>
</organism>
<proteinExistence type="predicted"/>
<gene>
    <name evidence="2" type="ORF">Ga0080574_TMP926</name>
</gene>
<dbReference type="AlphaFoldDB" id="A0A1P8UPD6"/>
<accession>A0A1P8UPD6</accession>
<dbReference type="STRING" id="1250539.Ga0080574_TMP926"/>
<keyword evidence="3" id="KW-1185">Reference proteome</keyword>